<evidence type="ECO:0000256" key="4">
    <source>
        <dbReference type="ARBA" id="ARBA00023163"/>
    </source>
</evidence>
<evidence type="ECO:0000259" key="7">
    <source>
        <dbReference type="PROSITE" id="PS50048"/>
    </source>
</evidence>
<keyword evidence="2" id="KW-0805">Transcription regulation</keyword>
<evidence type="ECO:0000256" key="2">
    <source>
        <dbReference type="ARBA" id="ARBA00023015"/>
    </source>
</evidence>
<accession>A0AAD6C3N7</accession>
<dbReference type="GO" id="GO:0000976">
    <property type="term" value="F:transcription cis-regulatory region binding"/>
    <property type="evidence" value="ECO:0007669"/>
    <property type="project" value="TreeGrafter"/>
</dbReference>
<keyword evidence="3" id="KW-0238">DNA-binding</keyword>
<dbReference type="Gene3D" id="4.10.240.10">
    <property type="entry name" value="Zn(2)-C6 fungal-type DNA-binding domain"/>
    <property type="match status" value="1"/>
</dbReference>
<evidence type="ECO:0000256" key="6">
    <source>
        <dbReference type="SAM" id="MobiDB-lite"/>
    </source>
</evidence>
<evidence type="ECO:0000313" key="9">
    <source>
        <dbReference type="Proteomes" id="UP001213681"/>
    </source>
</evidence>
<feature type="compositionally biased region" description="Polar residues" evidence="6">
    <location>
        <begin position="587"/>
        <end position="610"/>
    </location>
</feature>
<dbReference type="GO" id="GO:0008270">
    <property type="term" value="F:zinc ion binding"/>
    <property type="evidence" value="ECO:0007669"/>
    <property type="project" value="InterPro"/>
</dbReference>
<dbReference type="PROSITE" id="PS00463">
    <property type="entry name" value="ZN2_CY6_FUNGAL_1"/>
    <property type="match status" value="1"/>
</dbReference>
<keyword evidence="5" id="KW-0539">Nucleus</keyword>
<dbReference type="CDD" id="cd12148">
    <property type="entry name" value="fungal_TF_MHR"/>
    <property type="match status" value="1"/>
</dbReference>
<feature type="region of interest" description="Disordered" evidence="6">
    <location>
        <begin position="580"/>
        <end position="621"/>
    </location>
</feature>
<sequence>MSETSITPQGESSSSQSLPTQQLNRSCESCRSLKVRCLPNSSTPNQCQRCAKGKKACVFVAPQRRRPRKRTDSRVAQLEREMRMMRSLLKDRIREESEPESPEGSEGSLDESGELDLHDHLGPIPEAPASATGSSRFMDYSPEFINTAHPGMGGSGPLSAPPSMSGLHMNFSPDANRPPLEDVVDRGIISLEDAEHTTAVQLRQMKPILFLSVISAAAISIDAGLAGVLNREMVRLYAERFFIEGEKSLELVQALLVMIIFYYPPGSPLKLQFYQYTHIASTMALEIGLATKRRVSKKRSDRKNRHEPHDELLAEQARAVLGCYHLGSAVAMKTRRPNLLQFNDWMNECLQQLERSPHRTDQHLAVWFELQRITDEAMSSFGLDDTSASSPLTESRVQAVLRWFDKRMEAWRKSTPNDMLTVPMILEYRSAVLAMYELGVGEGYRDPDAIKKRYFTLPTLDEDGNRPLGPQMSAIRIDINVKWMNAAHELLDAVLTCSVDTMRRMPNLTYTRFGMAVTSLLKIHFSVRTGALGEVVTPETVNVGYYLDAMASKLGEASGGGKYKIPSRWYHKRYTGGGAGDVGSGMVSENSSTDTKPITSTGHLSGSQDQPGHMDHPVNPSAVDSFGVSTGLPHMPPGMENMRDGYVAMSGAGMWPMDESHAHGHSHGGHGQFFQSMPAGYQPTHAPGTTVAHQFGFNPQRMPPQGGGQMPGTGMELDGWLPDGSIFGMPPLPEF</sequence>
<feature type="region of interest" description="Disordered" evidence="6">
    <location>
        <begin position="88"/>
        <end position="136"/>
    </location>
</feature>
<dbReference type="EMBL" id="JAPVEA010000007">
    <property type="protein sequence ID" value="KAJ5444231.1"/>
    <property type="molecule type" value="Genomic_DNA"/>
</dbReference>
<dbReference type="PANTHER" id="PTHR31845">
    <property type="entry name" value="FINGER DOMAIN PROTEIN, PUTATIVE-RELATED"/>
    <property type="match status" value="1"/>
</dbReference>
<dbReference type="GO" id="GO:0000981">
    <property type="term" value="F:DNA-binding transcription factor activity, RNA polymerase II-specific"/>
    <property type="evidence" value="ECO:0007669"/>
    <property type="project" value="InterPro"/>
</dbReference>
<dbReference type="RefSeq" id="XP_056764311.1">
    <property type="nucleotide sequence ID" value="XM_056911485.1"/>
</dbReference>
<comment type="subcellular location">
    <subcellularLocation>
        <location evidence="1">Nucleus</location>
    </subcellularLocation>
</comment>
<dbReference type="PANTHER" id="PTHR31845:SF39">
    <property type="entry name" value="TRANSCRIPTION FACTOR PBCR-RELATED"/>
    <property type="match status" value="1"/>
</dbReference>
<feature type="region of interest" description="Disordered" evidence="6">
    <location>
        <begin position="1"/>
        <end position="23"/>
    </location>
</feature>
<feature type="domain" description="Zn(2)-C6 fungal-type" evidence="7">
    <location>
        <begin position="26"/>
        <end position="59"/>
    </location>
</feature>
<organism evidence="8 9">
    <name type="scientific">Penicillium daleae</name>
    <dbReference type="NCBI Taxonomy" id="63821"/>
    <lineage>
        <taxon>Eukaryota</taxon>
        <taxon>Fungi</taxon>
        <taxon>Dikarya</taxon>
        <taxon>Ascomycota</taxon>
        <taxon>Pezizomycotina</taxon>
        <taxon>Eurotiomycetes</taxon>
        <taxon>Eurotiomycetidae</taxon>
        <taxon>Eurotiales</taxon>
        <taxon>Aspergillaceae</taxon>
        <taxon>Penicillium</taxon>
    </lineage>
</organism>
<reference evidence="8" key="2">
    <citation type="journal article" date="2023" name="IMA Fungus">
        <title>Comparative genomic study of the Penicillium genus elucidates a diverse pangenome and 15 lateral gene transfer events.</title>
        <authorList>
            <person name="Petersen C."/>
            <person name="Sorensen T."/>
            <person name="Nielsen M.R."/>
            <person name="Sondergaard T.E."/>
            <person name="Sorensen J.L."/>
            <person name="Fitzpatrick D.A."/>
            <person name="Frisvad J.C."/>
            <person name="Nielsen K.L."/>
        </authorList>
    </citation>
    <scope>NUCLEOTIDE SEQUENCE</scope>
    <source>
        <strain evidence="8">IBT 16125</strain>
    </source>
</reference>
<protein>
    <recommendedName>
        <fullName evidence="7">Zn(2)-C6 fungal-type domain-containing protein</fullName>
    </recommendedName>
</protein>
<evidence type="ECO:0000256" key="3">
    <source>
        <dbReference type="ARBA" id="ARBA00023125"/>
    </source>
</evidence>
<evidence type="ECO:0000256" key="1">
    <source>
        <dbReference type="ARBA" id="ARBA00004123"/>
    </source>
</evidence>
<dbReference type="PROSITE" id="PS50048">
    <property type="entry name" value="ZN2_CY6_FUNGAL_2"/>
    <property type="match status" value="1"/>
</dbReference>
<keyword evidence="4" id="KW-0804">Transcription</keyword>
<dbReference type="InterPro" id="IPR001138">
    <property type="entry name" value="Zn2Cys6_DnaBD"/>
</dbReference>
<proteinExistence type="predicted"/>
<evidence type="ECO:0000313" key="8">
    <source>
        <dbReference type="EMBL" id="KAJ5444231.1"/>
    </source>
</evidence>
<dbReference type="InterPro" id="IPR051089">
    <property type="entry name" value="prtT"/>
</dbReference>
<feature type="compositionally biased region" description="Acidic residues" evidence="6">
    <location>
        <begin position="97"/>
        <end position="114"/>
    </location>
</feature>
<keyword evidence="9" id="KW-1185">Reference proteome</keyword>
<dbReference type="SUPFAM" id="SSF57701">
    <property type="entry name" value="Zn2/Cys6 DNA-binding domain"/>
    <property type="match status" value="1"/>
</dbReference>
<gene>
    <name evidence="8" type="ORF">N7458_008103</name>
</gene>
<comment type="caution">
    <text evidence="8">The sequence shown here is derived from an EMBL/GenBank/DDBJ whole genome shotgun (WGS) entry which is preliminary data.</text>
</comment>
<reference evidence="8" key="1">
    <citation type="submission" date="2022-12" db="EMBL/GenBank/DDBJ databases">
        <authorList>
            <person name="Petersen C."/>
        </authorList>
    </citation>
    <scope>NUCLEOTIDE SEQUENCE</scope>
    <source>
        <strain evidence="8">IBT 16125</strain>
    </source>
</reference>
<dbReference type="InterPro" id="IPR036864">
    <property type="entry name" value="Zn2-C6_fun-type_DNA-bd_sf"/>
</dbReference>
<feature type="compositionally biased region" description="Low complexity" evidence="6">
    <location>
        <begin position="1"/>
        <end position="22"/>
    </location>
</feature>
<dbReference type="GO" id="GO:0005634">
    <property type="term" value="C:nucleus"/>
    <property type="evidence" value="ECO:0007669"/>
    <property type="project" value="UniProtKB-SubCell"/>
</dbReference>
<dbReference type="SMART" id="SM00066">
    <property type="entry name" value="GAL4"/>
    <property type="match status" value="1"/>
</dbReference>
<dbReference type="AlphaFoldDB" id="A0AAD6C3N7"/>
<dbReference type="CDD" id="cd00067">
    <property type="entry name" value="GAL4"/>
    <property type="match status" value="1"/>
</dbReference>
<dbReference type="GeneID" id="81601728"/>
<dbReference type="Proteomes" id="UP001213681">
    <property type="component" value="Unassembled WGS sequence"/>
</dbReference>
<name>A0AAD6C3N7_9EURO</name>
<evidence type="ECO:0000256" key="5">
    <source>
        <dbReference type="ARBA" id="ARBA00023242"/>
    </source>
</evidence>